<evidence type="ECO:0000256" key="1">
    <source>
        <dbReference type="SAM" id="Phobius"/>
    </source>
</evidence>
<dbReference type="AlphaFoldDB" id="A0A0D6N2M2"/>
<sequence>MPKLCLLYGTPAHYVTLTLVLCQGVGIALVTQKFRLWPPITGALLLPAWHWPTAFRLIDLLGLYLIALAAPCFVFIRSLFPNQDPLITKFARQVHGTLRPDIIRYTYYLTWFWSLFFVAALLAPLILFLYGPHNAWRWPLNGATLGLALIFLGLEYGIRRLAIRHFDHASLRTSIDIFRKQP</sequence>
<dbReference type="EMBL" id="BJVU01000008">
    <property type="protein sequence ID" value="GEL59336.1"/>
    <property type="molecule type" value="Genomic_DNA"/>
</dbReference>
<proteinExistence type="predicted"/>
<accession>A0A0D6N2M2</accession>
<feature type="transmembrane region" description="Helical" evidence="1">
    <location>
        <begin position="61"/>
        <end position="80"/>
    </location>
</feature>
<evidence type="ECO:0000313" key="4">
    <source>
        <dbReference type="Proteomes" id="UP000032671"/>
    </source>
</evidence>
<evidence type="ECO:0000313" key="3">
    <source>
        <dbReference type="EMBL" id="GEL59336.1"/>
    </source>
</evidence>
<dbReference type="STRING" id="1231339.Abci_007_216"/>
<dbReference type="Proteomes" id="UP000032671">
    <property type="component" value="Unassembled WGS sequence"/>
</dbReference>
<organism evidence="2 4">
    <name type="scientific">Acetobacter cibinongensis</name>
    <dbReference type="NCBI Taxonomy" id="146475"/>
    <lineage>
        <taxon>Bacteria</taxon>
        <taxon>Pseudomonadati</taxon>
        <taxon>Pseudomonadota</taxon>
        <taxon>Alphaproteobacteria</taxon>
        <taxon>Acetobacterales</taxon>
        <taxon>Acetobacteraceae</taxon>
        <taxon>Acetobacter</taxon>
    </lineage>
</organism>
<feature type="transmembrane region" description="Helical" evidence="1">
    <location>
        <begin position="108"/>
        <end position="130"/>
    </location>
</feature>
<keyword evidence="1" id="KW-0472">Membrane</keyword>
<keyword evidence="1" id="KW-0812">Transmembrane</keyword>
<gene>
    <name evidence="2" type="ORF">Abci_007_216</name>
    <name evidence="3" type="ORF">ACI01nite_19380</name>
</gene>
<reference evidence="2 4" key="1">
    <citation type="submission" date="2012-11" db="EMBL/GenBank/DDBJ databases">
        <title>Whole genome sequence of Acetobacter cibinongensis 4H-1.</title>
        <authorList>
            <person name="Azuma Y."/>
            <person name="Higashiura N."/>
            <person name="Hirakawa H."/>
            <person name="Matsushita K."/>
        </authorList>
    </citation>
    <scope>NUCLEOTIDE SEQUENCE [LARGE SCALE GENOMIC DNA]</scope>
    <source>
        <strain evidence="2 4">4H-1</strain>
    </source>
</reference>
<keyword evidence="1" id="KW-1133">Transmembrane helix</keyword>
<accession>A0A6N3SSW4</accession>
<evidence type="ECO:0000313" key="2">
    <source>
        <dbReference type="EMBL" id="GAN59813.1"/>
    </source>
</evidence>
<protein>
    <submittedName>
        <fullName evidence="2">Uncharacterized protein</fullName>
    </submittedName>
</protein>
<dbReference type="EMBL" id="BAMV01000007">
    <property type="protein sequence ID" value="GAN59813.1"/>
    <property type="molecule type" value="Genomic_DNA"/>
</dbReference>
<comment type="caution">
    <text evidence="2">The sequence shown here is derived from an EMBL/GenBank/DDBJ whole genome shotgun (WGS) entry which is preliminary data.</text>
</comment>
<keyword evidence="5" id="KW-1185">Reference proteome</keyword>
<evidence type="ECO:0000313" key="5">
    <source>
        <dbReference type="Proteomes" id="UP000321891"/>
    </source>
</evidence>
<feature type="transmembrane region" description="Helical" evidence="1">
    <location>
        <begin position="136"/>
        <end position="154"/>
    </location>
</feature>
<feature type="transmembrane region" description="Helical" evidence="1">
    <location>
        <begin position="12"/>
        <end position="30"/>
    </location>
</feature>
<name>A0A0D6N2M2_9PROT</name>
<dbReference type="Proteomes" id="UP000321891">
    <property type="component" value="Unassembled WGS sequence"/>
</dbReference>
<reference evidence="3 5" key="2">
    <citation type="submission" date="2019-07" db="EMBL/GenBank/DDBJ databases">
        <title>Whole genome shotgun sequence of Acetobacter cibinongensis NBRC 16605.</title>
        <authorList>
            <person name="Hosoyama A."/>
            <person name="Uohara A."/>
            <person name="Ohji S."/>
            <person name="Ichikawa N."/>
        </authorList>
    </citation>
    <scope>NUCLEOTIDE SEQUENCE [LARGE SCALE GENOMIC DNA]</scope>
    <source>
        <strain evidence="3 5">NBRC 16605</strain>
    </source>
</reference>